<feature type="transmembrane region" description="Helical" evidence="1">
    <location>
        <begin position="101"/>
        <end position="124"/>
    </location>
</feature>
<evidence type="ECO:0000256" key="1">
    <source>
        <dbReference type="SAM" id="Phobius"/>
    </source>
</evidence>
<dbReference type="EMBL" id="CABIJS010000333">
    <property type="protein sequence ID" value="VUZ49688.1"/>
    <property type="molecule type" value="Genomic_DNA"/>
</dbReference>
<protein>
    <submittedName>
        <fullName evidence="2">Uncharacterized protein</fullName>
    </submittedName>
</protein>
<sequence length="159" mass="18355">MLTGYCLSPRLCVADEPDDDECVCVFWQTKDDDVREDTLDELSFTILEKPHIESEEPKDVRVELGPVHEDIAKKTSEEPSVTSSSRLKASVKGSQCRLSRFLIYLFLFLLFLIPFLLLLCVAHPDYCALPGPCPGLQLRQRINFYIQEFHRKRIPHYPI</sequence>
<organism evidence="2 3">
    <name type="scientific">Hymenolepis diminuta</name>
    <name type="common">Rat tapeworm</name>
    <dbReference type="NCBI Taxonomy" id="6216"/>
    <lineage>
        <taxon>Eukaryota</taxon>
        <taxon>Metazoa</taxon>
        <taxon>Spiralia</taxon>
        <taxon>Lophotrochozoa</taxon>
        <taxon>Platyhelminthes</taxon>
        <taxon>Cestoda</taxon>
        <taxon>Eucestoda</taxon>
        <taxon>Cyclophyllidea</taxon>
        <taxon>Hymenolepididae</taxon>
        <taxon>Hymenolepis</taxon>
    </lineage>
</organism>
<proteinExistence type="predicted"/>
<accession>A0A564YSL7</accession>
<gene>
    <name evidence="2" type="ORF">WMSIL1_LOCUS8934</name>
</gene>
<reference evidence="2 3" key="1">
    <citation type="submission" date="2019-07" db="EMBL/GenBank/DDBJ databases">
        <authorList>
            <person name="Jastrzebski P J."/>
            <person name="Paukszto L."/>
            <person name="Jastrzebski P J."/>
        </authorList>
    </citation>
    <scope>NUCLEOTIDE SEQUENCE [LARGE SCALE GENOMIC DNA]</scope>
    <source>
        <strain evidence="2 3">WMS-il1</strain>
    </source>
</reference>
<keyword evidence="1" id="KW-0472">Membrane</keyword>
<keyword evidence="3" id="KW-1185">Reference proteome</keyword>
<dbReference type="AlphaFoldDB" id="A0A564YSL7"/>
<keyword evidence="1" id="KW-1133">Transmembrane helix</keyword>
<keyword evidence="1" id="KW-0812">Transmembrane</keyword>
<evidence type="ECO:0000313" key="3">
    <source>
        <dbReference type="Proteomes" id="UP000321570"/>
    </source>
</evidence>
<evidence type="ECO:0000313" key="2">
    <source>
        <dbReference type="EMBL" id="VUZ49688.1"/>
    </source>
</evidence>
<name>A0A564YSL7_HYMDI</name>
<dbReference type="Proteomes" id="UP000321570">
    <property type="component" value="Unassembled WGS sequence"/>
</dbReference>